<dbReference type="EMBL" id="JAWHQM010000032">
    <property type="protein sequence ID" value="KAK5633489.1"/>
    <property type="molecule type" value="Genomic_DNA"/>
</dbReference>
<comment type="caution">
    <text evidence="1">The sequence shown here is derived from an EMBL/GenBank/DDBJ whole genome shotgun (WGS) entry which is preliminary data.</text>
</comment>
<organism evidence="1 2">
    <name type="scientific">Xylaria bambusicola</name>
    <dbReference type="NCBI Taxonomy" id="326684"/>
    <lineage>
        <taxon>Eukaryota</taxon>
        <taxon>Fungi</taxon>
        <taxon>Dikarya</taxon>
        <taxon>Ascomycota</taxon>
        <taxon>Pezizomycotina</taxon>
        <taxon>Sordariomycetes</taxon>
        <taxon>Xylariomycetidae</taxon>
        <taxon>Xylariales</taxon>
        <taxon>Xylariaceae</taxon>
        <taxon>Xylaria</taxon>
    </lineage>
</organism>
<keyword evidence="2" id="KW-1185">Reference proteome</keyword>
<evidence type="ECO:0000313" key="1">
    <source>
        <dbReference type="EMBL" id="KAK5633489.1"/>
    </source>
</evidence>
<accession>A0AAN7UT97</accession>
<proteinExistence type="predicted"/>
<reference evidence="1 2" key="1">
    <citation type="submission" date="2023-10" db="EMBL/GenBank/DDBJ databases">
        <title>Draft genome sequence of Xylaria bambusicola isolate GMP-LS, the root and basal stem rot pathogen of sugarcane in Indonesia.</title>
        <authorList>
            <person name="Selvaraj P."/>
            <person name="Muralishankar V."/>
            <person name="Muruganantham S."/>
            <person name="Sp S."/>
            <person name="Haryani S."/>
            <person name="Lau K.J.X."/>
            <person name="Naqvi N.I."/>
        </authorList>
    </citation>
    <scope>NUCLEOTIDE SEQUENCE [LARGE SCALE GENOMIC DNA]</scope>
    <source>
        <strain evidence="1">GMP-LS</strain>
    </source>
</reference>
<sequence>MPDHRFARRASLRYCMLYVEPVRIHLFRYLTATEVSSVVYAELLYLPENENKIFRSMLRDLDQIHDLFYKFRNAFPMRLVGYDIELILARIRNPQKYRKKYGRFRRHRVALCTKSVSTVDSLLTYIGADVDGVSTSTSMYNKRVVLQTMNIHTCRLNDEWTWHIQNMCTANTLRSAGGNRIGNGSTVLVSGYHNDDIVVDCNNSAGIGMVLSQFPSDYAMNFMYNPNFIDGIFQEEITSLRLQDGKIDRHSVTGSAHPIYHNDIRGFHVSTDLQERLLDRGRIVYQSLTLAVNSNDAMTVQPDWDDSDLEFRIDFNDDTQISLEWYERYLRCHGLNHIEARDAAPVLGNVFGYTWRDASRVGS</sequence>
<name>A0AAN7UT97_9PEZI</name>
<dbReference type="Proteomes" id="UP001305414">
    <property type="component" value="Unassembled WGS sequence"/>
</dbReference>
<protein>
    <submittedName>
        <fullName evidence="1">Uncharacterized protein</fullName>
    </submittedName>
</protein>
<dbReference type="AlphaFoldDB" id="A0AAN7UT97"/>
<gene>
    <name evidence="1" type="ORF">RRF57_009203</name>
</gene>
<evidence type="ECO:0000313" key="2">
    <source>
        <dbReference type="Proteomes" id="UP001305414"/>
    </source>
</evidence>